<proteinExistence type="predicted"/>
<dbReference type="OrthoDB" id="787462at2"/>
<accession>A0A494VKB6</accession>
<dbReference type="KEGG" id="muh:HYN43_003280"/>
<dbReference type="EMBL" id="CP032869">
    <property type="protein sequence ID" value="AYL94379.1"/>
    <property type="molecule type" value="Genomic_DNA"/>
</dbReference>
<dbReference type="RefSeq" id="WP_119408098.1">
    <property type="nucleotide sequence ID" value="NZ_CP032869.1"/>
</dbReference>
<evidence type="ECO:0000313" key="2">
    <source>
        <dbReference type="Proteomes" id="UP000270046"/>
    </source>
</evidence>
<protein>
    <submittedName>
        <fullName evidence="1">Uncharacterized protein</fullName>
    </submittedName>
</protein>
<evidence type="ECO:0000313" key="1">
    <source>
        <dbReference type="EMBL" id="AYL94379.1"/>
    </source>
</evidence>
<name>A0A494VKB6_9SPHI</name>
<dbReference type="AlphaFoldDB" id="A0A494VKB6"/>
<organism evidence="1 2">
    <name type="scientific">Mucilaginibacter celer</name>
    <dbReference type="NCBI Taxonomy" id="2305508"/>
    <lineage>
        <taxon>Bacteria</taxon>
        <taxon>Pseudomonadati</taxon>
        <taxon>Bacteroidota</taxon>
        <taxon>Sphingobacteriia</taxon>
        <taxon>Sphingobacteriales</taxon>
        <taxon>Sphingobacteriaceae</taxon>
        <taxon>Mucilaginibacter</taxon>
    </lineage>
</organism>
<dbReference type="Proteomes" id="UP000270046">
    <property type="component" value="Chromosome"/>
</dbReference>
<sequence>MKRERVKDIATVAHRWANGIGESGQASNLFFEGENIYSYGYHFLIARHVHNSRGGRAVLVTQKTYSKSTSAHTTLVRQASRHMQQIGVPDPEFDAEMMFEEWYNQIKLIAGRLEHARKPEKLVLEIGRVYAAAESYAAFFAIEIPVALRQAGTIGDSEQYREMVRQETELKDAQLKRKRIEALRIQKINLKRWRNFETNYLITADGYDYLRFNTHTKRIETSQRVEVPEAIGRQFYTVVLDTLAAGGCTDCNLRLMDSYEVKAINAKFIQVGCHKISLKEIRSFTKKQGW</sequence>
<gene>
    <name evidence="1" type="ORF">HYN43_003280</name>
</gene>
<keyword evidence="2" id="KW-1185">Reference proteome</keyword>
<reference evidence="1 2" key="1">
    <citation type="submission" date="2018-10" db="EMBL/GenBank/DDBJ databases">
        <title>Genome sequencing of Mucilaginibacter sp. HYN0043.</title>
        <authorList>
            <person name="Kim M."/>
            <person name="Yi H."/>
        </authorList>
    </citation>
    <scope>NUCLEOTIDE SEQUENCE [LARGE SCALE GENOMIC DNA]</scope>
    <source>
        <strain evidence="1 2">HYN0043</strain>
    </source>
</reference>